<dbReference type="PANTHER" id="PTHR33219:SF14">
    <property type="entry name" value="PROTEIN COFACTOR ASSEMBLY OF COMPLEX C SUBUNIT B CCB3, CHLOROPLASTIC-RELATED"/>
    <property type="match status" value="1"/>
</dbReference>
<dbReference type="Proteomes" id="UP000034207">
    <property type="component" value="Unassembled WGS sequence"/>
</dbReference>
<keyword evidence="2" id="KW-0812">Transmembrane</keyword>
<evidence type="ECO:0000313" key="4">
    <source>
        <dbReference type="Proteomes" id="UP000034207"/>
    </source>
</evidence>
<comment type="similarity">
    <text evidence="1">Belongs to the YggT family.</text>
</comment>
<name>A0A0G0PAY9_UNCC2</name>
<accession>A0A0G0PAY9</accession>
<dbReference type="AlphaFoldDB" id="A0A0G0PAY9"/>
<dbReference type="EMBL" id="LBVV01000002">
    <property type="protein sequence ID" value="KKQ95289.1"/>
    <property type="molecule type" value="Genomic_DNA"/>
</dbReference>
<evidence type="ECO:0000256" key="1">
    <source>
        <dbReference type="ARBA" id="ARBA00010894"/>
    </source>
</evidence>
<keyword evidence="2" id="KW-1133">Transmembrane helix</keyword>
<comment type="caution">
    <text evidence="3">The sequence shown here is derived from an EMBL/GenBank/DDBJ whole genome shotgun (WGS) entry which is preliminary data.</text>
</comment>
<dbReference type="PANTHER" id="PTHR33219">
    <property type="entry name" value="YLMG HOMOLOG PROTEIN 2, CHLOROPLASTIC"/>
    <property type="match status" value="1"/>
</dbReference>
<dbReference type="STRING" id="1618345.UT18_C0002G0066"/>
<dbReference type="Pfam" id="PF02325">
    <property type="entry name" value="CCB3_YggT"/>
    <property type="match status" value="1"/>
</dbReference>
<protein>
    <submittedName>
        <fullName evidence="3">Ycf19 protein</fullName>
    </submittedName>
</protein>
<gene>
    <name evidence="3" type="ORF">UT18_C0002G0066</name>
</gene>
<organism evidence="3 4">
    <name type="scientific">candidate division CPR2 bacterium GW2011_GWC2_39_10</name>
    <dbReference type="NCBI Taxonomy" id="1618345"/>
    <lineage>
        <taxon>Bacteria</taxon>
        <taxon>Bacteria division CPR2</taxon>
    </lineage>
</organism>
<keyword evidence="2" id="KW-0472">Membrane</keyword>
<evidence type="ECO:0000313" key="3">
    <source>
        <dbReference type="EMBL" id="KKQ95289.1"/>
    </source>
</evidence>
<feature type="transmembrane region" description="Helical" evidence="2">
    <location>
        <begin position="63"/>
        <end position="83"/>
    </location>
</feature>
<proteinExistence type="inferred from homology"/>
<evidence type="ECO:0000256" key="2">
    <source>
        <dbReference type="SAM" id="Phobius"/>
    </source>
</evidence>
<reference evidence="3 4" key="1">
    <citation type="journal article" date="2015" name="Nature">
        <title>rRNA introns, odd ribosomes, and small enigmatic genomes across a large radiation of phyla.</title>
        <authorList>
            <person name="Brown C.T."/>
            <person name="Hug L.A."/>
            <person name="Thomas B.C."/>
            <person name="Sharon I."/>
            <person name="Castelle C.J."/>
            <person name="Singh A."/>
            <person name="Wilkins M.J."/>
            <person name="Williams K.H."/>
            <person name="Banfield J.F."/>
        </authorList>
    </citation>
    <scope>NUCLEOTIDE SEQUENCE [LARGE SCALE GENOMIC DNA]</scope>
</reference>
<dbReference type="InterPro" id="IPR003425">
    <property type="entry name" value="CCB3/YggT"/>
</dbReference>
<sequence length="85" mass="9595">MKPFLHNFLDVLVSTLIVIMFIRAILSWLPNARGKISDFVVQITDPMLNPIRKFVPVTGGVDFAPLVFFFLIKVLHEILSVLIGT</sequence>
<dbReference type="GO" id="GO:0016020">
    <property type="term" value="C:membrane"/>
    <property type="evidence" value="ECO:0007669"/>
    <property type="project" value="InterPro"/>
</dbReference>
<feature type="transmembrane region" description="Helical" evidence="2">
    <location>
        <begin position="7"/>
        <end position="29"/>
    </location>
</feature>